<keyword evidence="1" id="KW-0472">Membrane</keyword>
<proteinExistence type="predicted"/>
<feature type="transmembrane region" description="Helical" evidence="1">
    <location>
        <begin position="217"/>
        <end position="238"/>
    </location>
</feature>
<organism evidence="2 3">
    <name type="scientific">Dioscorea cayennensis subsp. rotundata</name>
    <name type="common">White Guinea yam</name>
    <name type="synonym">Dioscorea rotundata</name>
    <dbReference type="NCBI Taxonomy" id="55577"/>
    <lineage>
        <taxon>Eukaryota</taxon>
        <taxon>Viridiplantae</taxon>
        <taxon>Streptophyta</taxon>
        <taxon>Embryophyta</taxon>
        <taxon>Tracheophyta</taxon>
        <taxon>Spermatophyta</taxon>
        <taxon>Magnoliopsida</taxon>
        <taxon>Liliopsida</taxon>
        <taxon>Dioscoreales</taxon>
        <taxon>Dioscoreaceae</taxon>
        <taxon>Dioscorea</taxon>
    </lineage>
</organism>
<dbReference type="PANTHER" id="PTHR33874">
    <property type="entry name" value="RING FINGER PROTEIN"/>
    <property type="match status" value="1"/>
</dbReference>
<keyword evidence="1" id="KW-1133">Transmembrane helix</keyword>
<protein>
    <submittedName>
        <fullName evidence="3">Uncharacterized protein LOC120262803</fullName>
    </submittedName>
</protein>
<keyword evidence="1" id="KW-0812">Transmembrane</keyword>
<evidence type="ECO:0000256" key="1">
    <source>
        <dbReference type="SAM" id="Phobius"/>
    </source>
</evidence>
<evidence type="ECO:0000313" key="3">
    <source>
        <dbReference type="RefSeq" id="XP_039126629.1"/>
    </source>
</evidence>
<name>A0AB40BJ53_DIOCR</name>
<dbReference type="RefSeq" id="XP_039126629.1">
    <property type="nucleotide sequence ID" value="XM_039270695.1"/>
</dbReference>
<gene>
    <name evidence="3" type="primary">LOC120262803</name>
</gene>
<keyword evidence="2" id="KW-1185">Reference proteome</keyword>
<dbReference type="PANTHER" id="PTHR33874:SF4">
    <property type="entry name" value="EXPRESSED PROTEIN"/>
    <property type="match status" value="1"/>
</dbReference>
<accession>A0AB40BJ53</accession>
<reference evidence="3" key="1">
    <citation type="submission" date="2025-08" db="UniProtKB">
        <authorList>
            <consortium name="RefSeq"/>
        </authorList>
    </citation>
    <scope>IDENTIFICATION</scope>
</reference>
<dbReference type="Proteomes" id="UP001515500">
    <property type="component" value="Chromosome 6"/>
</dbReference>
<sequence length="262" mass="29212">MVGHGHAVPLEVVGTVLEMADMAWTALEHRRERQHEAAEDQELAQLRAENLRLRGLLEENLTLLQGLCQAPSISRDCPPDLYSRLVAVVDSPDFHSKLESLHEESLNAKGGSFPFREASGADLKAMEVLINVGHDEPSWWVWVTNDMVPNNLEEVSEIDKENYVIVSEDSVVDGIANFMARCIISNPKSQRLTPEELQRTITRALGGVNDRSMLRRVWEAATILYTLSTWGLALYGLYRHRAVLKVAARGVAASGKFVMKAL</sequence>
<dbReference type="AlphaFoldDB" id="A0AB40BJ53"/>
<dbReference type="GeneID" id="120262803"/>
<evidence type="ECO:0000313" key="2">
    <source>
        <dbReference type="Proteomes" id="UP001515500"/>
    </source>
</evidence>